<dbReference type="AlphaFoldDB" id="A0A5M3Z2E8"/>
<keyword evidence="8 11" id="KW-0539">Nucleus</keyword>
<organism evidence="14 15">
    <name type="scientific">Aspergillus terreus</name>
    <dbReference type="NCBI Taxonomy" id="33178"/>
    <lineage>
        <taxon>Eukaryota</taxon>
        <taxon>Fungi</taxon>
        <taxon>Dikarya</taxon>
        <taxon>Ascomycota</taxon>
        <taxon>Pezizomycotina</taxon>
        <taxon>Eurotiomycetes</taxon>
        <taxon>Eurotiomycetidae</taxon>
        <taxon>Eurotiales</taxon>
        <taxon>Aspergillaceae</taxon>
        <taxon>Aspergillus</taxon>
        <taxon>Aspergillus subgen. Circumdati</taxon>
    </lineage>
</organism>
<dbReference type="GO" id="GO:0030686">
    <property type="term" value="C:90S preribosome"/>
    <property type="evidence" value="ECO:0007669"/>
    <property type="project" value="TreeGrafter"/>
</dbReference>
<dbReference type="Pfam" id="PF06102">
    <property type="entry name" value="RRP36"/>
    <property type="match status" value="1"/>
</dbReference>
<gene>
    <name evidence="14" type="ORF">ATEIFO6365_0005052900</name>
</gene>
<dbReference type="Proteomes" id="UP000452235">
    <property type="component" value="Unassembled WGS sequence"/>
</dbReference>
<keyword evidence="9 11" id="KW-0687">Ribonucleoprotein</keyword>
<dbReference type="EMBL" id="BLJY01000005">
    <property type="protein sequence ID" value="GFF16339.1"/>
    <property type="molecule type" value="Genomic_DNA"/>
</dbReference>
<evidence type="ECO:0000256" key="7">
    <source>
        <dbReference type="ARBA" id="ARBA00023054"/>
    </source>
</evidence>
<comment type="function">
    <text evidence="10 11">Component of the 90S pre-ribosome involved in the maturation of rRNAs. Required for early cleavages of the pre-RNAs in the 40S ribosomal subunit maturation pathway.</text>
</comment>
<evidence type="ECO:0000256" key="9">
    <source>
        <dbReference type="ARBA" id="ARBA00023274"/>
    </source>
</evidence>
<comment type="caution">
    <text evidence="14">The sequence shown here is derived from an EMBL/GenBank/DDBJ whole genome shotgun (WGS) entry which is preliminary data.</text>
</comment>
<evidence type="ECO:0000256" key="3">
    <source>
        <dbReference type="ARBA" id="ARBA00011167"/>
    </source>
</evidence>
<evidence type="ECO:0000256" key="6">
    <source>
        <dbReference type="ARBA" id="ARBA00022552"/>
    </source>
</evidence>
<dbReference type="OrthoDB" id="448446at2759"/>
<comment type="similarity">
    <text evidence="2 11">Belongs to the RRP36 family.</text>
</comment>
<keyword evidence="6 11" id="KW-0698">rRNA processing</keyword>
<name>A0A5M3Z2E8_ASPTE</name>
<feature type="compositionally biased region" description="Basic and acidic residues" evidence="13">
    <location>
        <begin position="302"/>
        <end position="315"/>
    </location>
</feature>
<keyword evidence="15" id="KW-1185">Reference proteome</keyword>
<evidence type="ECO:0000256" key="8">
    <source>
        <dbReference type="ARBA" id="ARBA00023242"/>
    </source>
</evidence>
<comment type="subunit">
    <text evidence="3 11">Associates with 90S and pre-40S pre-ribosomal particles.</text>
</comment>
<feature type="coiled-coil region" evidence="12">
    <location>
        <begin position="221"/>
        <end position="277"/>
    </location>
</feature>
<evidence type="ECO:0000256" key="10">
    <source>
        <dbReference type="ARBA" id="ARBA00025053"/>
    </source>
</evidence>
<sequence length="356" mass="40486">MAISDLLNRRVRALPDEDEEVYSDAAESEEPSDDGQSDSDDGSHGSLPDTDESQDELHDEQQSDDDDDNDSNDDEEGEDDSEDDNPDDDVKASLSNISFGALAKAQASLGPKSKRKSKSTDEESTASPLDDIRARIREAREQKRQLSSKTGDVKKPARSSKHAPMVQSSKRAVTRKRTIIEPPAVPKARDPRFDPTVLSNSSRHNPDAANKAYAFLDDYRKSELQELKEKYAKTKNAAEKEELKRAIRSTGDRLRAIENQKREREILAEHKKKEKQLIREGKKSNPYYLKKSDLKKQVLLKKYENMNSKERMKALERRRKKMASKERKEMPMERRGLENDAAPAHDGPGRKRRRVA</sequence>
<feature type="region of interest" description="Disordered" evidence="13">
    <location>
        <begin position="302"/>
        <end position="356"/>
    </location>
</feature>
<dbReference type="PANTHER" id="PTHR21738:SF0">
    <property type="entry name" value="RIBOSOMAL RNA PROCESSING PROTEIN 36 HOMOLOG"/>
    <property type="match status" value="1"/>
</dbReference>
<feature type="region of interest" description="Disordered" evidence="13">
    <location>
        <begin position="1"/>
        <end position="209"/>
    </location>
</feature>
<dbReference type="PANTHER" id="PTHR21738">
    <property type="entry name" value="RIBOSOMAL RNA PROCESSING PROTEIN 36 HOMOLOG"/>
    <property type="match status" value="1"/>
</dbReference>
<evidence type="ECO:0000256" key="12">
    <source>
        <dbReference type="SAM" id="Coils"/>
    </source>
</evidence>
<evidence type="ECO:0000256" key="13">
    <source>
        <dbReference type="SAM" id="MobiDB-lite"/>
    </source>
</evidence>
<keyword evidence="7 12" id="KW-0175">Coiled coil</keyword>
<comment type="subcellular location">
    <subcellularLocation>
        <location evidence="1 11">Nucleus</location>
        <location evidence="1 11">Nucleolus</location>
    </subcellularLocation>
</comment>
<accession>A0A5M3Z2E8</accession>
<dbReference type="GO" id="GO:0005730">
    <property type="term" value="C:nucleolus"/>
    <property type="evidence" value="ECO:0007669"/>
    <property type="project" value="UniProtKB-SubCell"/>
</dbReference>
<evidence type="ECO:0000256" key="11">
    <source>
        <dbReference type="RuleBase" id="RU368027"/>
    </source>
</evidence>
<evidence type="ECO:0000256" key="2">
    <source>
        <dbReference type="ARBA" id="ARBA00009418"/>
    </source>
</evidence>
<evidence type="ECO:0000313" key="14">
    <source>
        <dbReference type="EMBL" id="GFF16339.1"/>
    </source>
</evidence>
<dbReference type="VEuPathDB" id="FungiDB:ATEG_06990"/>
<evidence type="ECO:0000313" key="15">
    <source>
        <dbReference type="Proteomes" id="UP000452235"/>
    </source>
</evidence>
<keyword evidence="5 11" id="KW-0690">Ribosome biogenesis</keyword>
<evidence type="ECO:0000256" key="4">
    <source>
        <dbReference type="ARBA" id="ARBA00016695"/>
    </source>
</evidence>
<feature type="compositionally biased region" description="Acidic residues" evidence="13">
    <location>
        <begin position="62"/>
        <end position="87"/>
    </location>
</feature>
<dbReference type="GO" id="GO:0000462">
    <property type="term" value="P:maturation of SSU-rRNA from tricistronic rRNA transcript (SSU-rRNA, 5.8S rRNA, LSU-rRNA)"/>
    <property type="evidence" value="ECO:0007669"/>
    <property type="project" value="TreeGrafter"/>
</dbReference>
<dbReference type="InterPro" id="IPR009292">
    <property type="entry name" value="RRP36"/>
</dbReference>
<proteinExistence type="inferred from homology"/>
<feature type="compositionally biased region" description="Acidic residues" evidence="13">
    <location>
        <begin position="16"/>
        <end position="40"/>
    </location>
</feature>
<feature type="compositionally biased region" description="Basic and acidic residues" evidence="13">
    <location>
        <begin position="323"/>
        <end position="338"/>
    </location>
</feature>
<feature type="compositionally biased region" description="Basic and acidic residues" evidence="13">
    <location>
        <begin position="130"/>
        <end position="144"/>
    </location>
</feature>
<evidence type="ECO:0000256" key="5">
    <source>
        <dbReference type="ARBA" id="ARBA00022517"/>
    </source>
</evidence>
<reference evidence="14 15" key="1">
    <citation type="submission" date="2020-01" db="EMBL/GenBank/DDBJ databases">
        <title>Aspergillus terreus IFO 6365 whole genome shotgun sequence.</title>
        <authorList>
            <person name="Kanamasa S."/>
            <person name="Takahashi H."/>
        </authorList>
    </citation>
    <scope>NUCLEOTIDE SEQUENCE [LARGE SCALE GENOMIC DNA]</scope>
    <source>
        <strain evidence="14 15">IFO 6365</strain>
    </source>
</reference>
<protein>
    <recommendedName>
        <fullName evidence="4 11">rRNA biogenesis protein RRP36</fullName>
    </recommendedName>
</protein>
<evidence type="ECO:0000256" key="1">
    <source>
        <dbReference type="ARBA" id="ARBA00004604"/>
    </source>
</evidence>